<dbReference type="GO" id="GO:0043190">
    <property type="term" value="C:ATP-binding cassette (ABC) transporter complex"/>
    <property type="evidence" value="ECO:0007669"/>
    <property type="project" value="InterPro"/>
</dbReference>
<dbReference type="GO" id="GO:0022857">
    <property type="term" value="F:transmembrane transporter activity"/>
    <property type="evidence" value="ECO:0007669"/>
    <property type="project" value="InterPro"/>
</dbReference>
<dbReference type="RefSeq" id="WP_160851463.1">
    <property type="nucleotide sequence ID" value="NZ_WUWG01000001.1"/>
</dbReference>
<dbReference type="Proteomes" id="UP000436016">
    <property type="component" value="Unassembled WGS sequence"/>
</dbReference>
<evidence type="ECO:0000313" key="12">
    <source>
        <dbReference type="Proteomes" id="UP000436016"/>
    </source>
</evidence>
<dbReference type="PANTHER" id="PTHR30614">
    <property type="entry name" value="MEMBRANE COMPONENT OF AMINO ACID ABC TRANSPORTER"/>
    <property type="match status" value="1"/>
</dbReference>
<keyword evidence="7 9" id="KW-1133">Transmembrane helix</keyword>
<organism evidence="11 12">
    <name type="scientific">Oceanomicrobium pacificus</name>
    <dbReference type="NCBI Taxonomy" id="2692916"/>
    <lineage>
        <taxon>Bacteria</taxon>
        <taxon>Pseudomonadati</taxon>
        <taxon>Pseudomonadota</taxon>
        <taxon>Alphaproteobacteria</taxon>
        <taxon>Rhodobacterales</taxon>
        <taxon>Paracoccaceae</taxon>
        <taxon>Oceanomicrobium</taxon>
    </lineage>
</organism>
<accession>A0A6B0TRA1</accession>
<keyword evidence="12" id="KW-1185">Reference proteome</keyword>
<feature type="transmembrane region" description="Helical" evidence="9">
    <location>
        <begin position="239"/>
        <end position="258"/>
    </location>
</feature>
<keyword evidence="3 9" id="KW-0813">Transport</keyword>
<evidence type="ECO:0000256" key="5">
    <source>
        <dbReference type="ARBA" id="ARBA00022692"/>
    </source>
</evidence>
<dbReference type="EMBL" id="WUWG01000001">
    <property type="protein sequence ID" value="MXU64268.1"/>
    <property type="molecule type" value="Genomic_DNA"/>
</dbReference>
<dbReference type="InterPro" id="IPR035906">
    <property type="entry name" value="MetI-like_sf"/>
</dbReference>
<sequence length="284" mass="31011">MAPSPSPSDPNRDFPWWLVAALALGAFLTWKILSDPIYTQILEIVGKGVGITIFVTLTAFALASALGLLLAVCVLSPSLLLRQIARFYIEIVRGIPILVLLFYIAFVGAPALVAGWNALAEPLGLDPIRTRDLSLMWRAILALTIGYAAFIAEVFRAGIQAVDRGQIEAAKALGLGPWQRFRHIVFPQAIRMILPPLGNDFIALIKDSALVSVLGVADITQMGKVYAAGSFRFFETYNIVAFIYLIMTVGLSLGLRALERRLRDRTARRNKAGPNAAQHVELAE</sequence>
<feature type="transmembrane region" description="Helical" evidence="9">
    <location>
        <begin position="136"/>
        <end position="155"/>
    </location>
</feature>
<evidence type="ECO:0000256" key="4">
    <source>
        <dbReference type="ARBA" id="ARBA00022475"/>
    </source>
</evidence>
<dbReference type="PROSITE" id="PS50928">
    <property type="entry name" value="ABC_TM1"/>
    <property type="match status" value="1"/>
</dbReference>
<dbReference type="GO" id="GO:0006865">
    <property type="term" value="P:amino acid transport"/>
    <property type="evidence" value="ECO:0007669"/>
    <property type="project" value="UniProtKB-KW"/>
</dbReference>
<protein>
    <submittedName>
        <fullName evidence="11">ABC transporter permease subunit</fullName>
    </submittedName>
</protein>
<proteinExistence type="inferred from homology"/>
<evidence type="ECO:0000256" key="2">
    <source>
        <dbReference type="ARBA" id="ARBA00010072"/>
    </source>
</evidence>
<evidence type="ECO:0000256" key="8">
    <source>
        <dbReference type="ARBA" id="ARBA00023136"/>
    </source>
</evidence>
<comment type="caution">
    <text evidence="11">The sequence shown here is derived from an EMBL/GenBank/DDBJ whole genome shotgun (WGS) entry which is preliminary data.</text>
</comment>
<dbReference type="InterPro" id="IPR000515">
    <property type="entry name" value="MetI-like"/>
</dbReference>
<reference evidence="11 12" key="1">
    <citation type="submission" date="2019-12" db="EMBL/GenBank/DDBJ databases">
        <title>Strain KN286 was isolated from seawater, which was collected from Caroline Seamount in the tropical western Pacific.</title>
        <authorList>
            <person name="Wang Q."/>
        </authorList>
    </citation>
    <scope>NUCLEOTIDE SEQUENCE [LARGE SCALE GENOMIC DNA]</scope>
    <source>
        <strain evidence="11 12">KN286</strain>
    </source>
</reference>
<dbReference type="PANTHER" id="PTHR30614:SF0">
    <property type="entry name" value="L-CYSTINE TRANSPORT SYSTEM PERMEASE PROTEIN TCYL"/>
    <property type="match status" value="1"/>
</dbReference>
<feature type="transmembrane region" description="Helical" evidence="9">
    <location>
        <begin position="201"/>
        <end position="219"/>
    </location>
</feature>
<dbReference type="InterPro" id="IPR010065">
    <property type="entry name" value="AA_ABC_transptr_permease_3TM"/>
</dbReference>
<evidence type="ECO:0000256" key="3">
    <source>
        <dbReference type="ARBA" id="ARBA00022448"/>
    </source>
</evidence>
<keyword evidence="8 9" id="KW-0472">Membrane</keyword>
<keyword evidence="4" id="KW-1003">Cell membrane</keyword>
<dbReference type="CDD" id="cd06261">
    <property type="entry name" value="TM_PBP2"/>
    <property type="match status" value="1"/>
</dbReference>
<evidence type="ECO:0000256" key="7">
    <source>
        <dbReference type="ARBA" id="ARBA00022989"/>
    </source>
</evidence>
<keyword evidence="6" id="KW-0029">Amino-acid transport</keyword>
<gene>
    <name evidence="11" type="ORF">GSH16_02325</name>
</gene>
<dbReference type="Pfam" id="PF00528">
    <property type="entry name" value="BPD_transp_1"/>
    <property type="match status" value="1"/>
</dbReference>
<dbReference type="Gene3D" id="1.10.3720.10">
    <property type="entry name" value="MetI-like"/>
    <property type="match status" value="1"/>
</dbReference>
<dbReference type="AlphaFoldDB" id="A0A6B0TRA1"/>
<name>A0A6B0TRA1_9RHOB</name>
<evidence type="ECO:0000256" key="6">
    <source>
        <dbReference type="ARBA" id="ARBA00022970"/>
    </source>
</evidence>
<dbReference type="NCBIfam" id="TIGR01726">
    <property type="entry name" value="HEQRo_perm_3TM"/>
    <property type="match status" value="1"/>
</dbReference>
<comment type="subcellular location">
    <subcellularLocation>
        <location evidence="1">Cell inner membrane</location>
        <topology evidence="1">Multi-pass membrane protein</topology>
    </subcellularLocation>
    <subcellularLocation>
        <location evidence="9">Cell membrane</location>
        <topology evidence="9">Multi-pass membrane protein</topology>
    </subcellularLocation>
</comment>
<evidence type="ECO:0000256" key="1">
    <source>
        <dbReference type="ARBA" id="ARBA00004429"/>
    </source>
</evidence>
<feature type="domain" description="ABC transmembrane type-1" evidence="10">
    <location>
        <begin position="49"/>
        <end position="255"/>
    </location>
</feature>
<keyword evidence="5 9" id="KW-0812">Transmembrane</keyword>
<feature type="transmembrane region" description="Helical" evidence="9">
    <location>
        <begin position="14"/>
        <end position="33"/>
    </location>
</feature>
<evidence type="ECO:0000256" key="9">
    <source>
        <dbReference type="RuleBase" id="RU363032"/>
    </source>
</evidence>
<evidence type="ECO:0000259" key="10">
    <source>
        <dbReference type="PROSITE" id="PS50928"/>
    </source>
</evidence>
<evidence type="ECO:0000313" key="11">
    <source>
        <dbReference type="EMBL" id="MXU64268.1"/>
    </source>
</evidence>
<dbReference type="SUPFAM" id="SSF161098">
    <property type="entry name" value="MetI-like"/>
    <property type="match status" value="1"/>
</dbReference>
<comment type="similarity">
    <text evidence="2">Belongs to the binding-protein-dependent transport system permease family. HisMQ subfamily.</text>
</comment>
<dbReference type="InterPro" id="IPR043429">
    <property type="entry name" value="ArtM/GltK/GlnP/TcyL/YhdX-like"/>
</dbReference>
<feature type="transmembrane region" description="Helical" evidence="9">
    <location>
        <begin position="95"/>
        <end position="116"/>
    </location>
</feature>